<dbReference type="Gene3D" id="3.90.470.20">
    <property type="entry name" value="4'-phosphopantetheinyl transferase domain"/>
    <property type="match status" value="1"/>
</dbReference>
<feature type="domain" description="4'-phosphopantetheinyl transferase" evidence="9">
    <location>
        <begin position="6"/>
        <end position="99"/>
    </location>
</feature>
<keyword evidence="5 8" id="KW-0460">Magnesium</keyword>
<dbReference type="AlphaFoldDB" id="A0A318EIZ8"/>
<feature type="binding site" evidence="8">
    <location>
        <position position="59"/>
    </location>
    <ligand>
        <name>Mg(2+)</name>
        <dbReference type="ChEBI" id="CHEBI:18420"/>
    </ligand>
</feature>
<organism evidence="10 11">
    <name type="scientific">Sinimarinibacterium flocculans</name>
    <dbReference type="NCBI Taxonomy" id="985250"/>
    <lineage>
        <taxon>Bacteria</taxon>
        <taxon>Pseudomonadati</taxon>
        <taxon>Pseudomonadota</taxon>
        <taxon>Gammaproteobacteria</taxon>
        <taxon>Nevskiales</taxon>
        <taxon>Nevskiaceae</taxon>
        <taxon>Sinimarinibacterium</taxon>
    </lineage>
</organism>
<evidence type="ECO:0000256" key="4">
    <source>
        <dbReference type="ARBA" id="ARBA00022832"/>
    </source>
</evidence>
<keyword evidence="11" id="KW-1185">Reference proteome</keyword>
<protein>
    <recommendedName>
        <fullName evidence="8">Holo-[acyl-carrier-protein] synthase</fullName>
        <shortName evidence="8">Holo-ACP synthase</shortName>
        <ecNumber evidence="8">2.7.8.7</ecNumber>
    </recommendedName>
    <alternativeName>
        <fullName evidence="8">4'-phosphopantetheinyl transferase AcpS</fullName>
    </alternativeName>
</protein>
<accession>A0A318EIZ8</accession>
<evidence type="ECO:0000313" key="10">
    <source>
        <dbReference type="EMBL" id="PXV71065.1"/>
    </source>
</evidence>
<dbReference type="Proteomes" id="UP000248330">
    <property type="component" value="Unassembled WGS sequence"/>
</dbReference>
<dbReference type="OrthoDB" id="517356at2"/>
<keyword evidence="3 8" id="KW-0479">Metal-binding</keyword>
<dbReference type="GO" id="GO:0008897">
    <property type="term" value="F:holo-[acyl-carrier-protein] synthase activity"/>
    <property type="evidence" value="ECO:0007669"/>
    <property type="project" value="UniProtKB-UniRule"/>
</dbReference>
<keyword evidence="4 8" id="KW-0276">Fatty acid metabolism</keyword>
<evidence type="ECO:0000256" key="1">
    <source>
        <dbReference type="ARBA" id="ARBA00022516"/>
    </source>
</evidence>
<dbReference type="GO" id="GO:0000287">
    <property type="term" value="F:magnesium ion binding"/>
    <property type="evidence" value="ECO:0007669"/>
    <property type="project" value="UniProtKB-UniRule"/>
</dbReference>
<evidence type="ECO:0000256" key="6">
    <source>
        <dbReference type="ARBA" id="ARBA00023098"/>
    </source>
</evidence>
<dbReference type="InterPro" id="IPR037143">
    <property type="entry name" value="4-PPantetheinyl_Trfase_dom_sf"/>
</dbReference>
<dbReference type="InterPro" id="IPR004568">
    <property type="entry name" value="Ppantetheine-prot_Trfase_dom"/>
</dbReference>
<dbReference type="RefSeq" id="WP_110263221.1">
    <property type="nucleotide sequence ID" value="NZ_CAKZQT010000031.1"/>
</dbReference>
<comment type="similarity">
    <text evidence="8">Belongs to the P-Pant transferase superfamily. AcpS family.</text>
</comment>
<keyword evidence="6 8" id="KW-0443">Lipid metabolism</keyword>
<dbReference type="InterPro" id="IPR002582">
    <property type="entry name" value="ACPS"/>
</dbReference>
<comment type="catalytic activity">
    <reaction evidence="8">
        <text>apo-[ACP] + CoA = holo-[ACP] + adenosine 3',5'-bisphosphate + H(+)</text>
        <dbReference type="Rhea" id="RHEA:12068"/>
        <dbReference type="Rhea" id="RHEA-COMP:9685"/>
        <dbReference type="Rhea" id="RHEA-COMP:9690"/>
        <dbReference type="ChEBI" id="CHEBI:15378"/>
        <dbReference type="ChEBI" id="CHEBI:29999"/>
        <dbReference type="ChEBI" id="CHEBI:57287"/>
        <dbReference type="ChEBI" id="CHEBI:58343"/>
        <dbReference type="ChEBI" id="CHEBI:64479"/>
        <dbReference type="EC" id="2.7.8.7"/>
    </reaction>
</comment>
<dbReference type="GO" id="GO:0006633">
    <property type="term" value="P:fatty acid biosynthetic process"/>
    <property type="evidence" value="ECO:0007669"/>
    <property type="project" value="UniProtKB-UniRule"/>
</dbReference>
<evidence type="ECO:0000259" key="9">
    <source>
        <dbReference type="Pfam" id="PF01648"/>
    </source>
</evidence>
<dbReference type="Pfam" id="PF01648">
    <property type="entry name" value="ACPS"/>
    <property type="match status" value="1"/>
</dbReference>
<comment type="function">
    <text evidence="8">Transfers the 4'-phosphopantetheine moiety from coenzyme A to a Ser of acyl-carrier-protein.</text>
</comment>
<dbReference type="InterPro" id="IPR008278">
    <property type="entry name" value="4-PPantetheinyl_Trfase_dom"/>
</dbReference>
<comment type="cofactor">
    <cofactor evidence="8">
        <name>Mg(2+)</name>
        <dbReference type="ChEBI" id="CHEBI:18420"/>
    </cofactor>
</comment>
<keyword evidence="7 8" id="KW-0275">Fatty acid biosynthesis</keyword>
<evidence type="ECO:0000256" key="5">
    <source>
        <dbReference type="ARBA" id="ARBA00022842"/>
    </source>
</evidence>
<evidence type="ECO:0000313" key="11">
    <source>
        <dbReference type="Proteomes" id="UP000248330"/>
    </source>
</evidence>
<dbReference type="EC" id="2.7.8.7" evidence="8"/>
<dbReference type="NCBIfam" id="TIGR00516">
    <property type="entry name" value="acpS"/>
    <property type="match status" value="1"/>
</dbReference>
<comment type="subcellular location">
    <subcellularLocation>
        <location evidence="8">Cytoplasm</location>
    </subcellularLocation>
</comment>
<proteinExistence type="inferred from homology"/>
<dbReference type="NCBIfam" id="TIGR00556">
    <property type="entry name" value="pantethn_trn"/>
    <property type="match status" value="1"/>
</dbReference>
<gene>
    <name evidence="8" type="primary">acpS</name>
    <name evidence="10" type="ORF">C8D93_101103</name>
</gene>
<evidence type="ECO:0000256" key="2">
    <source>
        <dbReference type="ARBA" id="ARBA00022679"/>
    </source>
</evidence>
<feature type="binding site" evidence="8">
    <location>
        <position position="10"/>
    </location>
    <ligand>
        <name>Mg(2+)</name>
        <dbReference type="ChEBI" id="CHEBI:18420"/>
    </ligand>
</feature>
<sequence>MSGIYGIGVDILRIERVEKALARHGDRLLTRMLSEAELAEVRQRTHTARALAMCFAAKEAFVKALGTGFSGIKWSDAGVVRAANGRPRMIFSDTMQARLERDGVGGVHVSLSDDGGLVCAYVVIESR</sequence>
<dbReference type="SUPFAM" id="SSF56214">
    <property type="entry name" value="4'-phosphopantetheinyl transferase"/>
    <property type="match status" value="1"/>
</dbReference>
<name>A0A318EIZ8_9GAMM</name>
<keyword evidence="8" id="KW-0963">Cytoplasm</keyword>
<reference evidence="10 11" key="1">
    <citation type="submission" date="2018-04" db="EMBL/GenBank/DDBJ databases">
        <title>Genomic Encyclopedia of Type Strains, Phase IV (KMG-IV): sequencing the most valuable type-strain genomes for metagenomic binning, comparative biology and taxonomic classification.</title>
        <authorList>
            <person name="Goeker M."/>
        </authorList>
    </citation>
    <scope>NUCLEOTIDE SEQUENCE [LARGE SCALE GENOMIC DNA]</scope>
    <source>
        <strain evidence="10 11">DSM 104150</strain>
    </source>
</reference>
<dbReference type="GO" id="GO:0005737">
    <property type="term" value="C:cytoplasm"/>
    <property type="evidence" value="ECO:0007669"/>
    <property type="project" value="UniProtKB-SubCell"/>
</dbReference>
<dbReference type="HAMAP" id="MF_00101">
    <property type="entry name" value="AcpS"/>
    <property type="match status" value="1"/>
</dbReference>
<evidence type="ECO:0000256" key="7">
    <source>
        <dbReference type="ARBA" id="ARBA00023160"/>
    </source>
</evidence>
<dbReference type="EMBL" id="QICN01000001">
    <property type="protein sequence ID" value="PXV71065.1"/>
    <property type="molecule type" value="Genomic_DNA"/>
</dbReference>
<evidence type="ECO:0000256" key="8">
    <source>
        <dbReference type="HAMAP-Rule" id="MF_00101"/>
    </source>
</evidence>
<evidence type="ECO:0000256" key="3">
    <source>
        <dbReference type="ARBA" id="ARBA00022723"/>
    </source>
</evidence>
<keyword evidence="2 8" id="KW-0808">Transferase</keyword>
<comment type="caution">
    <text evidence="10">The sequence shown here is derived from an EMBL/GenBank/DDBJ whole genome shotgun (WGS) entry which is preliminary data.</text>
</comment>
<keyword evidence="1 8" id="KW-0444">Lipid biosynthesis</keyword>